<reference evidence="2" key="2">
    <citation type="journal article" date="2018" name="Mol. Plant Microbe Interact.">
        <title>Genome sequence resources for the wheat stripe rust pathogen (Puccinia striiformis f. sp. tritici) and the barley stripe rust pathogen (Puccinia striiformis f. sp. hordei).</title>
        <authorList>
            <person name="Xia C."/>
            <person name="Wang M."/>
            <person name="Yin C."/>
            <person name="Cornejo O.E."/>
            <person name="Hulbert S.H."/>
            <person name="Chen X."/>
        </authorList>
    </citation>
    <scope>NUCLEOTIDE SEQUENCE [LARGE SCALE GENOMIC DNA]</scope>
    <source>
        <strain evidence="2">93-210</strain>
    </source>
</reference>
<keyword evidence="2" id="KW-1185">Reference proteome</keyword>
<name>A0ACC0E259_9BASI</name>
<accession>A0ACC0E259</accession>
<reference evidence="1 2" key="3">
    <citation type="journal article" date="2022" name="Microbiol. Spectr.">
        <title>Folding features and dynamics of 3D genome architecture in plant fungal pathogens.</title>
        <authorList>
            <person name="Xia C."/>
        </authorList>
    </citation>
    <scope>NUCLEOTIDE SEQUENCE [LARGE SCALE GENOMIC DNA]</scope>
    <source>
        <strain evidence="1 2">93-210</strain>
    </source>
</reference>
<gene>
    <name evidence="1" type="ORF">MJO28_011249</name>
</gene>
<protein>
    <submittedName>
        <fullName evidence="1">Uncharacterized protein</fullName>
    </submittedName>
</protein>
<sequence length="1971" mass="227804">MKRSASGAALKSQTEAAQDFQRERTNFCYAVQIFRLYRLQHLRMMIVTSSSEAGRVEQAFKYQRASEPMSFESPFPNKMIPSPFTLTLVWLSTSFLAVAVLMRPACFDTLEEGSEHFTSDPSKTWLTLDSRAPLGNEHLSQKRRHDSLDVHAFTDDGNSQHPMIDYMILDDLEMQAHLRKFFDYSPYSCDEYEWFLETGDLWDSPSQTPYHSKRPRLDASGGWVVGSEEAAENPTGFSSTEKDLDAKPMTSSTTALRSQTKFADTAAEKRHHNRDHFQEDNQNPEHANETPRKVKLGYPDAMDLTSNEIPPLTKNTVPLKSPSQNQSTEDHASKEIGRDFNYPSAKEEPVEWEYFKADDTSDQGMFLGNLPTKHVPQKIKEELIQELKQQTKNMKFTGQHPQQKDYHYEQRPPGEFKMSEISSSSEHSSQHHTRIQQDTGATATDLDSKTKDDKVIKSSISTGPRFTERKMKYRVSEKARTKSMVWPPLTEQNSGSANIGRDNKRKKIEEETPQETSSSISKSLWLEKPSDDLAKEIKIIKVTLYEKKYTNRYGEIFKEKFENLRSVITSNEVDGQPAKRGNLFSNSISSNLPKKALHRLMLDSKNDKISQDVLWKLLDNIIGKTFYILKAMTSELRETEKERSKTIDDFYRWFFSSVFDKSDSNPLTNMLVKFIDPKTQREKGFIDSIYWIGIWCRNNHPSKWRVITGNQDPHQFWINMKKILIRFENNYQFQKNPNTKDKIESQYSGKNYFITALDIPEELINGMESIAKLENTRQSLRLYRGYDLNKMNRIYQGHGNMEQAARRAPKNENHPFIFSVKRVPEERRFRYYGGLFLQYEPVSNTYQELMRKFDMIFLPSQLYFLIPGFWPSNKSENEMKEINKQFTSFVKKLLFGGGTNLQAFPIFINSYNKMNPPNMSSYSNIQRVLIQSMTQPRDRKDLLDVGIQMLSFWFTTEGKPYSDGTFTCQQDFLNHMNRVLKEKPAQDFQREGNNFRYALQIFRLYYRLRHPIMMIVASSSEAGRVEQTFKYQRVPGPMSLESPSPNEMIPSPFTLILVWLSASFVAVAIPTRPECFNALKEGSEHFTIDPSKTLLTLDSWAPLGNERLSQKRRYDSLDVHAFTDDGNSQHPMIDYMILDDLEMQAHLHKIFDYSPTSCDEYEWFLETGGLWDSPSQRPYHSKRPRLDASGGGFENGDNLKGFGSVEKDLDAKLMTSSTTALRSQTKFADTEAEKRHHNRDHFQEDYQNPEHSNETPRKVKLGYPDAMDLTSNEIPPLTSDTVPLKFPSQNQSTEDHDSKEIGRNFNDPIAKEEPVKLESFKADDTSDQGMFLENLPGKHVPQKNNEALIQETKQQTKNMKGTDQHAQEQRNSNGKKPLGESEVPRIKDQIPSSSGHSSRHHSRTQQDPGATATELDSETQDDKGIKSPILIGHSSTTSKIKYDVSEKPRTKSMVWPPSERDLGSTSAGKDNKRKQIKEEALGENSLGIPKFLWLEKPSGDLAKEIGSIKVTLYGNKYTNRYAEIFKEKFESLRPVISPNEIDGQFTRSGSVFSNSISSSLPKKAPHRLLLDFKNDKISQDTLWKSVDNIIGKTFYTLKAMTSELQETEEERSKTIDAFYSWFFSAVFDISDSNPLTNNLVKFIDPKTQHDKGLIDSIYLTGIWCRNNHPSKWRSIAGNQDPHQFWITMKNTLIRFENDYQFQKTQDKNNKKDDIRAPGQNHSLSALDIPEELINQMYNIAKLENTRQSLRLFKCLETKKMIRMYQGHGNMEQVAKSTPKNENHPFIFFGKYVPEERRTKNYGGIFLQYEPVSNTYEELKKKIDMIFLPSQLYFMIPEFWKSNKSQSEMAEINRDFISFFKKILYGGGKNLKAFPIFINSYNKIDPPRMSSYSNIQRVIIQSLTQPRNRKDLLDVGIQMLLFWFSTEGKPYSNDLFQCQQDFLNDMNRVLKEKNQQIHLMINSKATLRPPQH</sequence>
<proteinExistence type="predicted"/>
<evidence type="ECO:0000313" key="1">
    <source>
        <dbReference type="EMBL" id="KAI7943721.1"/>
    </source>
</evidence>
<evidence type="ECO:0000313" key="2">
    <source>
        <dbReference type="Proteomes" id="UP001060170"/>
    </source>
</evidence>
<dbReference type="Proteomes" id="UP001060170">
    <property type="component" value="Chromosome 11"/>
</dbReference>
<reference evidence="2" key="1">
    <citation type="journal article" date="2018" name="BMC Genomics">
        <title>Genomic insights into host adaptation between the wheat stripe rust pathogen (Puccinia striiformis f. sp. tritici) and the barley stripe rust pathogen (Puccinia striiformis f. sp. hordei).</title>
        <authorList>
            <person name="Xia C."/>
            <person name="Wang M."/>
            <person name="Yin C."/>
            <person name="Cornejo O.E."/>
            <person name="Hulbert S.H."/>
            <person name="Chen X."/>
        </authorList>
    </citation>
    <scope>NUCLEOTIDE SEQUENCE [LARGE SCALE GENOMIC DNA]</scope>
    <source>
        <strain evidence="2">93-210</strain>
    </source>
</reference>
<comment type="caution">
    <text evidence="1">The sequence shown here is derived from an EMBL/GenBank/DDBJ whole genome shotgun (WGS) entry which is preliminary data.</text>
</comment>
<organism evidence="1 2">
    <name type="scientific">Puccinia striiformis f. sp. tritici</name>
    <dbReference type="NCBI Taxonomy" id="168172"/>
    <lineage>
        <taxon>Eukaryota</taxon>
        <taxon>Fungi</taxon>
        <taxon>Dikarya</taxon>
        <taxon>Basidiomycota</taxon>
        <taxon>Pucciniomycotina</taxon>
        <taxon>Pucciniomycetes</taxon>
        <taxon>Pucciniales</taxon>
        <taxon>Pucciniaceae</taxon>
        <taxon>Puccinia</taxon>
    </lineage>
</organism>
<dbReference type="EMBL" id="CM045875">
    <property type="protein sequence ID" value="KAI7943721.1"/>
    <property type="molecule type" value="Genomic_DNA"/>
</dbReference>